<name>A0A841L6J4_9SPHN</name>
<dbReference type="PRINTS" id="PR00598">
    <property type="entry name" value="HTHMARR"/>
</dbReference>
<dbReference type="Pfam" id="PF12802">
    <property type="entry name" value="MarR_2"/>
    <property type="match status" value="1"/>
</dbReference>
<dbReference type="Gene3D" id="1.10.10.10">
    <property type="entry name" value="Winged helix-like DNA-binding domain superfamily/Winged helix DNA-binding domain"/>
    <property type="match status" value="1"/>
</dbReference>
<dbReference type="SUPFAM" id="SSF46785">
    <property type="entry name" value="Winged helix' DNA-binding domain"/>
    <property type="match status" value="1"/>
</dbReference>
<dbReference type="InterPro" id="IPR039422">
    <property type="entry name" value="MarR/SlyA-like"/>
</dbReference>
<accession>A0A841L6J4</accession>
<dbReference type="EMBL" id="JACIIV010000016">
    <property type="protein sequence ID" value="MBB6228224.1"/>
    <property type="molecule type" value="Genomic_DNA"/>
</dbReference>
<dbReference type="AlphaFoldDB" id="A0A841L6J4"/>
<dbReference type="InterPro" id="IPR036388">
    <property type="entry name" value="WH-like_DNA-bd_sf"/>
</dbReference>
<proteinExistence type="predicted"/>
<evidence type="ECO:0000313" key="2">
    <source>
        <dbReference type="EMBL" id="MBB6228224.1"/>
    </source>
</evidence>
<dbReference type="CDD" id="cd00090">
    <property type="entry name" value="HTH_ARSR"/>
    <property type="match status" value="1"/>
</dbReference>
<dbReference type="InterPro" id="IPR011991">
    <property type="entry name" value="ArsR-like_HTH"/>
</dbReference>
<evidence type="ECO:0000313" key="3">
    <source>
        <dbReference type="Proteomes" id="UP000538147"/>
    </source>
</evidence>
<dbReference type="InterPro" id="IPR000835">
    <property type="entry name" value="HTH_MarR-typ"/>
</dbReference>
<dbReference type="RefSeq" id="WP_184200159.1">
    <property type="nucleotide sequence ID" value="NZ_BMOX01000176.1"/>
</dbReference>
<feature type="domain" description="HTH marR-type" evidence="1">
    <location>
        <begin position="10"/>
        <end position="140"/>
    </location>
</feature>
<organism evidence="2 3">
    <name type="scientific">Polymorphobacter multimanifer</name>
    <dbReference type="NCBI Taxonomy" id="1070431"/>
    <lineage>
        <taxon>Bacteria</taxon>
        <taxon>Pseudomonadati</taxon>
        <taxon>Pseudomonadota</taxon>
        <taxon>Alphaproteobacteria</taxon>
        <taxon>Sphingomonadales</taxon>
        <taxon>Sphingosinicellaceae</taxon>
        <taxon>Polymorphobacter</taxon>
    </lineage>
</organism>
<dbReference type="GO" id="GO:0003677">
    <property type="term" value="F:DNA binding"/>
    <property type="evidence" value="ECO:0007669"/>
    <property type="project" value="UniProtKB-KW"/>
</dbReference>
<gene>
    <name evidence="2" type="ORF">FHS79_002409</name>
</gene>
<keyword evidence="3" id="KW-1185">Reference proteome</keyword>
<evidence type="ECO:0000259" key="1">
    <source>
        <dbReference type="PROSITE" id="PS50995"/>
    </source>
</evidence>
<protein>
    <submittedName>
        <fullName evidence="2">DNA-binding MarR family transcriptional regulator</fullName>
    </submittedName>
</protein>
<dbReference type="GO" id="GO:0003700">
    <property type="term" value="F:DNA-binding transcription factor activity"/>
    <property type="evidence" value="ECO:0007669"/>
    <property type="project" value="InterPro"/>
</dbReference>
<dbReference type="SMART" id="SM00347">
    <property type="entry name" value="HTH_MARR"/>
    <property type="match status" value="1"/>
</dbReference>
<dbReference type="Proteomes" id="UP000538147">
    <property type="component" value="Unassembled WGS sequence"/>
</dbReference>
<keyword evidence="2" id="KW-0238">DNA-binding</keyword>
<reference evidence="2 3" key="1">
    <citation type="submission" date="2020-08" db="EMBL/GenBank/DDBJ databases">
        <title>Genomic Encyclopedia of Type Strains, Phase IV (KMG-IV): sequencing the most valuable type-strain genomes for metagenomic binning, comparative biology and taxonomic classification.</title>
        <authorList>
            <person name="Goeker M."/>
        </authorList>
    </citation>
    <scope>NUCLEOTIDE SEQUENCE [LARGE SCALE GENOMIC DNA]</scope>
    <source>
        <strain evidence="2 3">DSM 102189</strain>
    </source>
</reference>
<dbReference type="PROSITE" id="PS50995">
    <property type="entry name" value="HTH_MARR_2"/>
    <property type="match status" value="1"/>
</dbReference>
<dbReference type="GO" id="GO:0006950">
    <property type="term" value="P:response to stress"/>
    <property type="evidence" value="ECO:0007669"/>
    <property type="project" value="TreeGrafter"/>
</dbReference>
<dbReference type="PANTHER" id="PTHR33164:SF105">
    <property type="entry name" value="TRANSCRIPTIONAL REPRESSOR PROTEIN-RELATED"/>
    <property type="match status" value="1"/>
</dbReference>
<dbReference type="PANTHER" id="PTHR33164">
    <property type="entry name" value="TRANSCRIPTIONAL REGULATOR, MARR FAMILY"/>
    <property type="match status" value="1"/>
</dbReference>
<comment type="caution">
    <text evidence="2">The sequence shown here is derived from an EMBL/GenBank/DDBJ whole genome shotgun (WGS) entry which is preliminary data.</text>
</comment>
<sequence length="140" mass="14804">MNTTPAAIADSCLCLAVMRAARRTARRFDDALRPMGITSGQFSILVAIAASKGASLGEIADRMGMDRTTLTRNLKPLETEGVIATEADPDDARRRRLVLTQTGGALLTLATPHWQAAQKATEAQLAGPAAGARAILTEME</sequence>
<dbReference type="InterPro" id="IPR036390">
    <property type="entry name" value="WH_DNA-bd_sf"/>
</dbReference>